<dbReference type="EMBL" id="JAIQCJ010002020">
    <property type="protein sequence ID" value="KAJ8785283.1"/>
    <property type="molecule type" value="Genomic_DNA"/>
</dbReference>
<dbReference type="Proteomes" id="UP001159641">
    <property type="component" value="Unassembled WGS sequence"/>
</dbReference>
<name>A0AB34GYU1_ESCRO</name>
<evidence type="ECO:0000313" key="3">
    <source>
        <dbReference type="Proteomes" id="UP001159641"/>
    </source>
</evidence>
<feature type="compositionally biased region" description="Basic residues" evidence="1">
    <location>
        <begin position="96"/>
        <end position="107"/>
    </location>
</feature>
<dbReference type="AlphaFoldDB" id="A0AB34GYU1"/>
<feature type="region of interest" description="Disordered" evidence="1">
    <location>
        <begin position="1"/>
        <end position="118"/>
    </location>
</feature>
<evidence type="ECO:0000313" key="2">
    <source>
        <dbReference type="EMBL" id="KAJ8785283.1"/>
    </source>
</evidence>
<sequence>MAGAAVGGRGGGAWGPGRGGAGGLRRGCSPPAPAGSPRAGLQPLRATVPFQLQQPHQRRDGGGRAGESGLEWVRGGEGSRWGRGARDGGRGMGRSVRGKWMGRRKSKGVAQSLRGRKERERGVVNAECTAGTDCARSRGREVREGTWQMEAGFGGVTEKWAEVSCGGEWKMQGWQRGVRKE</sequence>
<feature type="compositionally biased region" description="Gly residues" evidence="1">
    <location>
        <begin position="1"/>
        <end position="25"/>
    </location>
</feature>
<keyword evidence="3" id="KW-1185">Reference proteome</keyword>
<reference evidence="2 3" key="1">
    <citation type="submission" date="2022-11" db="EMBL/GenBank/DDBJ databases">
        <title>Whole genome sequence of Eschrichtius robustus ER-17-0199.</title>
        <authorList>
            <person name="Bruniche-Olsen A."/>
            <person name="Black A.N."/>
            <person name="Fields C.J."/>
            <person name="Walden K."/>
            <person name="Dewoody J.A."/>
        </authorList>
    </citation>
    <scope>NUCLEOTIDE SEQUENCE [LARGE SCALE GENOMIC DNA]</scope>
    <source>
        <strain evidence="2">ER-17-0199</strain>
        <tissue evidence="2">Blubber</tissue>
    </source>
</reference>
<gene>
    <name evidence="2" type="ORF">J1605_007393</name>
</gene>
<proteinExistence type="predicted"/>
<accession>A0AB34GYU1</accession>
<comment type="caution">
    <text evidence="2">The sequence shown here is derived from an EMBL/GenBank/DDBJ whole genome shotgun (WGS) entry which is preliminary data.</text>
</comment>
<protein>
    <submittedName>
        <fullName evidence="2">Uncharacterized protein</fullName>
    </submittedName>
</protein>
<organism evidence="2 3">
    <name type="scientific">Eschrichtius robustus</name>
    <name type="common">California gray whale</name>
    <name type="synonym">Eschrichtius gibbosus</name>
    <dbReference type="NCBI Taxonomy" id="9764"/>
    <lineage>
        <taxon>Eukaryota</taxon>
        <taxon>Metazoa</taxon>
        <taxon>Chordata</taxon>
        <taxon>Craniata</taxon>
        <taxon>Vertebrata</taxon>
        <taxon>Euteleostomi</taxon>
        <taxon>Mammalia</taxon>
        <taxon>Eutheria</taxon>
        <taxon>Laurasiatheria</taxon>
        <taxon>Artiodactyla</taxon>
        <taxon>Whippomorpha</taxon>
        <taxon>Cetacea</taxon>
        <taxon>Mysticeti</taxon>
        <taxon>Eschrichtiidae</taxon>
        <taxon>Eschrichtius</taxon>
    </lineage>
</organism>
<evidence type="ECO:0000256" key="1">
    <source>
        <dbReference type="SAM" id="MobiDB-lite"/>
    </source>
</evidence>